<sequence length="42" mass="4588">MFLASDRRTFTHPAAALASQGYEVYLIEKEDSLGGIAKIFIG</sequence>
<accession>X1BYW2</accession>
<protein>
    <submittedName>
        <fullName evidence="1">Uncharacterized protein</fullName>
    </submittedName>
</protein>
<comment type="caution">
    <text evidence="1">The sequence shown here is derived from an EMBL/GenBank/DDBJ whole genome shotgun (WGS) entry which is preliminary data.</text>
</comment>
<organism evidence="1">
    <name type="scientific">marine sediment metagenome</name>
    <dbReference type="NCBI Taxonomy" id="412755"/>
    <lineage>
        <taxon>unclassified sequences</taxon>
        <taxon>metagenomes</taxon>
        <taxon>ecological metagenomes</taxon>
    </lineage>
</organism>
<dbReference type="AlphaFoldDB" id="X1BYW2"/>
<feature type="non-terminal residue" evidence="1">
    <location>
        <position position="42"/>
    </location>
</feature>
<dbReference type="EMBL" id="BART01013226">
    <property type="protein sequence ID" value="GAG89383.1"/>
    <property type="molecule type" value="Genomic_DNA"/>
</dbReference>
<proteinExistence type="predicted"/>
<reference evidence="1" key="1">
    <citation type="journal article" date="2014" name="Front. Microbiol.">
        <title>High frequency of phylogenetically diverse reductive dehalogenase-homologous genes in deep subseafloor sedimentary metagenomes.</title>
        <authorList>
            <person name="Kawai M."/>
            <person name="Futagami T."/>
            <person name="Toyoda A."/>
            <person name="Takaki Y."/>
            <person name="Nishi S."/>
            <person name="Hori S."/>
            <person name="Arai W."/>
            <person name="Tsubouchi T."/>
            <person name="Morono Y."/>
            <person name="Uchiyama I."/>
            <person name="Ito T."/>
            <person name="Fujiyama A."/>
            <person name="Inagaki F."/>
            <person name="Takami H."/>
        </authorList>
    </citation>
    <scope>NUCLEOTIDE SEQUENCE</scope>
    <source>
        <strain evidence="1">Expedition CK06-06</strain>
    </source>
</reference>
<gene>
    <name evidence="1" type="ORF">S01H4_27171</name>
</gene>
<evidence type="ECO:0000313" key="1">
    <source>
        <dbReference type="EMBL" id="GAG89383.1"/>
    </source>
</evidence>
<name>X1BYW2_9ZZZZ</name>